<feature type="transmembrane region" description="Helical" evidence="1">
    <location>
        <begin position="35"/>
        <end position="60"/>
    </location>
</feature>
<evidence type="ECO:0000313" key="4">
    <source>
        <dbReference type="Proteomes" id="UP000033514"/>
    </source>
</evidence>
<feature type="transmembrane region" description="Helical" evidence="1">
    <location>
        <begin position="132"/>
        <end position="151"/>
    </location>
</feature>
<dbReference type="RefSeq" id="WP_046141753.1">
    <property type="nucleotide sequence ID" value="NZ_LAJG01000005.1"/>
</dbReference>
<dbReference type="InterPro" id="IPR037185">
    <property type="entry name" value="EmrE-like"/>
</dbReference>
<keyword evidence="1" id="KW-0812">Transmembrane</keyword>
<feature type="transmembrane region" description="Helical" evidence="1">
    <location>
        <begin position="106"/>
        <end position="125"/>
    </location>
</feature>
<dbReference type="PANTHER" id="PTHR22911:SF103">
    <property type="entry name" value="BLR2811 PROTEIN"/>
    <property type="match status" value="1"/>
</dbReference>
<organism evidence="3 4">
    <name type="scientific">Devosia soli</name>
    <dbReference type="NCBI Taxonomy" id="361041"/>
    <lineage>
        <taxon>Bacteria</taxon>
        <taxon>Pseudomonadati</taxon>
        <taxon>Pseudomonadota</taxon>
        <taxon>Alphaproteobacteria</taxon>
        <taxon>Hyphomicrobiales</taxon>
        <taxon>Devosiaceae</taxon>
        <taxon>Devosia</taxon>
    </lineage>
</organism>
<feature type="domain" description="EamA" evidence="2">
    <location>
        <begin position="157"/>
        <end position="282"/>
    </location>
</feature>
<feature type="domain" description="EamA" evidence="2">
    <location>
        <begin position="14"/>
        <end position="147"/>
    </location>
</feature>
<feature type="transmembrane region" description="Helical" evidence="1">
    <location>
        <begin position="81"/>
        <end position="100"/>
    </location>
</feature>
<keyword evidence="4" id="KW-1185">Reference proteome</keyword>
<dbReference type="GO" id="GO:0016020">
    <property type="term" value="C:membrane"/>
    <property type="evidence" value="ECO:0007669"/>
    <property type="project" value="InterPro"/>
</dbReference>
<keyword evidence="1" id="KW-1133">Transmembrane helix</keyword>
<dbReference type="PATRIC" id="fig|361041.3.peg.4169"/>
<dbReference type="EMBL" id="LAJG01000005">
    <property type="protein sequence ID" value="KKB81354.1"/>
    <property type="molecule type" value="Genomic_DNA"/>
</dbReference>
<feature type="transmembrane region" description="Helical" evidence="1">
    <location>
        <begin position="215"/>
        <end position="233"/>
    </location>
</feature>
<feature type="transmembrane region" description="Helical" evidence="1">
    <location>
        <begin position="187"/>
        <end position="209"/>
    </location>
</feature>
<reference evidence="3 4" key="1">
    <citation type="submission" date="2015-03" db="EMBL/GenBank/DDBJ databases">
        <authorList>
            <person name="Hassan Y.I."/>
            <person name="Lepp D."/>
            <person name="Zhou T."/>
        </authorList>
    </citation>
    <scope>NUCLEOTIDE SEQUENCE [LARGE SCALE GENOMIC DNA]</scope>
    <source>
        <strain evidence="3 4">GH2-10</strain>
    </source>
</reference>
<name>A0A0F5LGM7_9HYPH</name>
<gene>
    <name evidence="3" type="ORF">VW35_03840</name>
</gene>
<dbReference type="OrthoDB" id="9815809at2"/>
<accession>A0A0F5LGM7</accession>
<dbReference type="AlphaFoldDB" id="A0A0F5LGM7"/>
<evidence type="ECO:0000259" key="2">
    <source>
        <dbReference type="Pfam" id="PF00892"/>
    </source>
</evidence>
<dbReference type="Pfam" id="PF00892">
    <property type="entry name" value="EamA"/>
    <property type="match status" value="2"/>
</dbReference>
<feature type="transmembrane region" description="Helical" evidence="1">
    <location>
        <begin position="245"/>
        <end position="264"/>
    </location>
</feature>
<feature type="transmembrane region" description="Helical" evidence="1">
    <location>
        <begin position="270"/>
        <end position="288"/>
    </location>
</feature>
<protein>
    <recommendedName>
        <fullName evidence="2">EamA domain-containing protein</fullName>
    </recommendedName>
</protein>
<comment type="caution">
    <text evidence="3">The sequence shown here is derived from an EMBL/GenBank/DDBJ whole genome shotgun (WGS) entry which is preliminary data.</text>
</comment>
<proteinExistence type="predicted"/>
<keyword evidence="1" id="KW-0472">Membrane</keyword>
<dbReference type="Proteomes" id="UP000033514">
    <property type="component" value="Unassembled WGS sequence"/>
</dbReference>
<dbReference type="PANTHER" id="PTHR22911">
    <property type="entry name" value="ACYL-MALONYL CONDENSING ENZYME-RELATED"/>
    <property type="match status" value="1"/>
</dbReference>
<dbReference type="InterPro" id="IPR000620">
    <property type="entry name" value="EamA_dom"/>
</dbReference>
<dbReference type="SUPFAM" id="SSF103481">
    <property type="entry name" value="Multidrug resistance efflux transporter EmrE"/>
    <property type="match status" value="2"/>
</dbReference>
<feature type="transmembrane region" description="Helical" evidence="1">
    <location>
        <begin position="12"/>
        <end position="29"/>
    </location>
</feature>
<dbReference type="STRING" id="361041.VW35_03840"/>
<sequence>MPVPFVPPTERRLLGIGLAFAAYVMFTGIDSSAKWLGLVGIAAIQIVFLRYAVHLALVAAIHLPRHGRSLVRTGSLRLQSLRALTLLASTGCNFVAVQYLPLTVTGAIAFTVPFFVCALSVPMLGETVGWRRWTAIAVGFVGVLIIVRPGSDAFHPASLLCLVAAMSTALYMLLTRRVSAIDSAATSQFYAGIFATVLLLPLVVFFWSWPTTPDGWIAFFTVGIFGFLGHQLITVASGLAPASVLAPFSYFQIIFMALSSWLIFAQPPDVWLFLGAPIVIGSGLYIWLRERRLAKPEPPITAPH</sequence>
<evidence type="ECO:0000256" key="1">
    <source>
        <dbReference type="SAM" id="Phobius"/>
    </source>
</evidence>
<evidence type="ECO:0000313" key="3">
    <source>
        <dbReference type="EMBL" id="KKB81354.1"/>
    </source>
</evidence>
<feature type="transmembrane region" description="Helical" evidence="1">
    <location>
        <begin position="157"/>
        <end position="175"/>
    </location>
</feature>